<accession>A0A1H6DVM5</accession>
<dbReference type="SUPFAM" id="SSF51905">
    <property type="entry name" value="FAD/NAD(P)-binding domain"/>
    <property type="match status" value="1"/>
</dbReference>
<dbReference type="AlphaFoldDB" id="A0A1H6DVM5"/>
<organism evidence="5 6">
    <name type="scientific">Actinacidiphila yanglinensis</name>
    <dbReference type="NCBI Taxonomy" id="310779"/>
    <lineage>
        <taxon>Bacteria</taxon>
        <taxon>Bacillati</taxon>
        <taxon>Actinomycetota</taxon>
        <taxon>Actinomycetes</taxon>
        <taxon>Kitasatosporales</taxon>
        <taxon>Streptomycetaceae</taxon>
        <taxon>Actinacidiphila</taxon>
    </lineage>
</organism>
<dbReference type="GO" id="GO:0004791">
    <property type="term" value="F:thioredoxin-disulfide reductase (NADPH) activity"/>
    <property type="evidence" value="ECO:0007669"/>
    <property type="project" value="UniProtKB-EC"/>
</dbReference>
<dbReference type="Pfam" id="PF07992">
    <property type="entry name" value="Pyr_redox_2"/>
    <property type="match status" value="1"/>
</dbReference>
<feature type="domain" description="FAD/NAD(P)-binding" evidence="4">
    <location>
        <begin position="7"/>
        <end position="293"/>
    </location>
</feature>
<sequence>MDGTMWDVVVIGGGPAGLGGALALTRARRSVLVVDSGEPRNAPAEGVHVYLGREGLAPGELLSAGREEVRGYGGEFTDGVVAAAAPAEDGGFTVELAGGRRLRAARLLVTTGLVDELPDVPGLAGLWGGDVPHCPYCHGWELRDRAIGVLSTGPFAAHQALLWRQWSADVTLFLHRGPEPSEEEYEQLAARGIAVVDGEVAGLETSDGRLTGVRLAAGPTVACRALVAAPFLAARAGFLAGLGLATVEQEMAGHVVGTRIDADPAGATAVPGVWVAGNVNDPMAQVIGAAAAGVKAGAGINADLIAEETREAVRARRALAGQATA</sequence>
<evidence type="ECO:0000256" key="3">
    <source>
        <dbReference type="ARBA" id="ARBA00048132"/>
    </source>
</evidence>
<comment type="catalytic activity">
    <reaction evidence="3">
        <text>[thioredoxin]-dithiol + NADP(+) = [thioredoxin]-disulfide + NADPH + H(+)</text>
        <dbReference type="Rhea" id="RHEA:20345"/>
        <dbReference type="Rhea" id="RHEA-COMP:10698"/>
        <dbReference type="Rhea" id="RHEA-COMP:10700"/>
        <dbReference type="ChEBI" id="CHEBI:15378"/>
        <dbReference type="ChEBI" id="CHEBI:29950"/>
        <dbReference type="ChEBI" id="CHEBI:50058"/>
        <dbReference type="ChEBI" id="CHEBI:57783"/>
        <dbReference type="ChEBI" id="CHEBI:58349"/>
        <dbReference type="EC" id="1.8.1.9"/>
    </reaction>
</comment>
<keyword evidence="6" id="KW-1185">Reference proteome</keyword>
<evidence type="ECO:0000256" key="1">
    <source>
        <dbReference type="ARBA" id="ARBA00022630"/>
    </source>
</evidence>
<dbReference type="InterPro" id="IPR050097">
    <property type="entry name" value="Ferredoxin-NADP_redctase_2"/>
</dbReference>
<evidence type="ECO:0000256" key="2">
    <source>
        <dbReference type="ARBA" id="ARBA00023002"/>
    </source>
</evidence>
<dbReference type="PRINTS" id="PR00469">
    <property type="entry name" value="PNDRDTASEII"/>
</dbReference>
<reference evidence="5 6" key="1">
    <citation type="submission" date="2016-10" db="EMBL/GenBank/DDBJ databases">
        <authorList>
            <person name="de Groot N.N."/>
        </authorList>
    </citation>
    <scope>NUCLEOTIDE SEQUENCE [LARGE SCALE GENOMIC DNA]</scope>
    <source>
        <strain evidence="5 6">CGMCC 4.2023</strain>
    </source>
</reference>
<evidence type="ECO:0000313" key="5">
    <source>
        <dbReference type="EMBL" id="SEG89331.1"/>
    </source>
</evidence>
<proteinExistence type="predicted"/>
<keyword evidence="1" id="KW-0285">Flavoprotein</keyword>
<evidence type="ECO:0000313" key="6">
    <source>
        <dbReference type="Proteomes" id="UP000236754"/>
    </source>
</evidence>
<dbReference type="Gene3D" id="3.50.50.60">
    <property type="entry name" value="FAD/NAD(P)-binding domain"/>
    <property type="match status" value="2"/>
</dbReference>
<dbReference type="EMBL" id="FNVU01000020">
    <property type="protein sequence ID" value="SEG89331.1"/>
    <property type="molecule type" value="Genomic_DNA"/>
</dbReference>
<protein>
    <submittedName>
        <fullName evidence="5">Thioredoxin reductase (NADPH)</fullName>
    </submittedName>
</protein>
<dbReference type="InterPro" id="IPR036188">
    <property type="entry name" value="FAD/NAD-bd_sf"/>
</dbReference>
<dbReference type="InterPro" id="IPR023753">
    <property type="entry name" value="FAD/NAD-binding_dom"/>
</dbReference>
<dbReference type="PRINTS" id="PR00368">
    <property type="entry name" value="FADPNR"/>
</dbReference>
<keyword evidence="2" id="KW-0560">Oxidoreductase</keyword>
<dbReference type="PANTHER" id="PTHR48105">
    <property type="entry name" value="THIOREDOXIN REDUCTASE 1-RELATED-RELATED"/>
    <property type="match status" value="1"/>
</dbReference>
<evidence type="ECO:0000259" key="4">
    <source>
        <dbReference type="Pfam" id="PF07992"/>
    </source>
</evidence>
<dbReference type="Proteomes" id="UP000236754">
    <property type="component" value="Unassembled WGS sequence"/>
</dbReference>
<dbReference type="OrthoDB" id="9786503at2"/>
<dbReference type="RefSeq" id="WP_103889674.1">
    <property type="nucleotide sequence ID" value="NZ_FNVU01000020.1"/>
</dbReference>
<gene>
    <name evidence="5" type="ORF">SAMN05216223_12060</name>
</gene>
<name>A0A1H6DVM5_9ACTN</name>